<dbReference type="RefSeq" id="WP_108024605.1">
    <property type="nucleotide sequence ID" value="NZ_QAYC01000003.1"/>
</dbReference>
<comment type="caution">
    <text evidence="2">The sequence shown here is derived from an EMBL/GenBank/DDBJ whole genome shotgun (WGS) entry which is preliminary data.</text>
</comment>
<gene>
    <name evidence="2" type="ORF">C8N38_10374</name>
</gene>
<name>A0A8E2VMG6_9RHOB</name>
<sequence>MQCYEFTVLPAPARLRRNSADGAEAGFSLALCEIMNEMGQSGWDFAGAERLPCRVGLWPFAWRRARHVLVFRRPRKAHADGTAGQPGPQSSTACPDGDLVEGAALELTVPPVRPRRVAAATGPRPVRRLRPRLTLVGNEDGDGRG</sequence>
<evidence type="ECO:0000313" key="3">
    <source>
        <dbReference type="Proteomes" id="UP000244037"/>
    </source>
</evidence>
<dbReference type="Proteomes" id="UP000244037">
    <property type="component" value="Unassembled WGS sequence"/>
</dbReference>
<evidence type="ECO:0000256" key="1">
    <source>
        <dbReference type="SAM" id="MobiDB-lite"/>
    </source>
</evidence>
<feature type="region of interest" description="Disordered" evidence="1">
    <location>
        <begin position="75"/>
        <end position="97"/>
    </location>
</feature>
<evidence type="ECO:0000313" key="2">
    <source>
        <dbReference type="EMBL" id="PTW50839.1"/>
    </source>
</evidence>
<organism evidence="2 3">
    <name type="scientific">Rhodovulum kholense</name>
    <dbReference type="NCBI Taxonomy" id="453584"/>
    <lineage>
        <taxon>Bacteria</taxon>
        <taxon>Pseudomonadati</taxon>
        <taxon>Pseudomonadota</taxon>
        <taxon>Alphaproteobacteria</taxon>
        <taxon>Rhodobacterales</taxon>
        <taxon>Paracoccaceae</taxon>
        <taxon>Rhodovulum</taxon>
    </lineage>
</organism>
<dbReference type="EMBL" id="QAYC01000003">
    <property type="protein sequence ID" value="PTW50839.1"/>
    <property type="molecule type" value="Genomic_DNA"/>
</dbReference>
<dbReference type="OrthoDB" id="7857468at2"/>
<feature type="region of interest" description="Disordered" evidence="1">
    <location>
        <begin position="114"/>
        <end position="145"/>
    </location>
</feature>
<proteinExistence type="predicted"/>
<accession>A0A8E2VMG6</accession>
<evidence type="ECO:0008006" key="4">
    <source>
        <dbReference type="Google" id="ProtNLM"/>
    </source>
</evidence>
<reference evidence="2 3" key="1">
    <citation type="submission" date="2018-04" db="EMBL/GenBank/DDBJ databases">
        <title>Genomic Encyclopedia of Archaeal and Bacterial Type Strains, Phase II (KMG-II): from individual species to whole genera.</title>
        <authorList>
            <person name="Goeker M."/>
        </authorList>
    </citation>
    <scope>NUCLEOTIDE SEQUENCE [LARGE SCALE GENOMIC DNA]</scope>
    <source>
        <strain evidence="2 3">DSM 19783</strain>
    </source>
</reference>
<protein>
    <recommendedName>
        <fullName evidence="4">DUF4177 domain-containing protein</fullName>
    </recommendedName>
</protein>
<keyword evidence="3" id="KW-1185">Reference proteome</keyword>
<dbReference type="AlphaFoldDB" id="A0A8E2VMG6"/>